<dbReference type="Pfam" id="PF20772">
    <property type="entry name" value="TACO1_YebC_N"/>
    <property type="match status" value="1"/>
</dbReference>
<dbReference type="Proteomes" id="UP000272942">
    <property type="component" value="Unassembled WGS sequence"/>
</dbReference>
<dbReference type="InterPro" id="IPR017856">
    <property type="entry name" value="Integrase-like_N"/>
</dbReference>
<dbReference type="Gene3D" id="1.10.10.200">
    <property type="match status" value="1"/>
</dbReference>
<keyword evidence="3" id="KW-1185">Reference proteome</keyword>
<evidence type="ECO:0000313" key="2">
    <source>
        <dbReference type="EMBL" id="VDP87007.1"/>
    </source>
</evidence>
<feature type="domain" description="TACO1/YebC-like N-terminal" evidence="1">
    <location>
        <begin position="35"/>
        <end position="95"/>
    </location>
</feature>
<dbReference type="InterPro" id="IPR049083">
    <property type="entry name" value="TACO1_YebC_N"/>
</dbReference>
<dbReference type="GO" id="GO:0005739">
    <property type="term" value="C:mitochondrion"/>
    <property type="evidence" value="ECO:0007669"/>
    <property type="project" value="TreeGrafter"/>
</dbReference>
<protein>
    <submittedName>
        <fullName evidence="4">TACO1 oxidase</fullName>
    </submittedName>
</protein>
<reference evidence="4" key="1">
    <citation type="submission" date="2016-06" db="UniProtKB">
        <authorList>
            <consortium name="WormBaseParasite"/>
        </authorList>
    </citation>
    <scope>IDENTIFICATION</scope>
</reference>
<name>A0A183ATX6_9TREM</name>
<proteinExistence type="predicted"/>
<gene>
    <name evidence="2" type="ORF">ECPE_LOCUS10411</name>
</gene>
<evidence type="ECO:0000259" key="1">
    <source>
        <dbReference type="Pfam" id="PF20772"/>
    </source>
</evidence>
<dbReference type="SUPFAM" id="SSF75625">
    <property type="entry name" value="YebC-like"/>
    <property type="match status" value="1"/>
</dbReference>
<dbReference type="InterPro" id="IPR002876">
    <property type="entry name" value="Transcrip_reg_TACO1-like"/>
</dbReference>
<evidence type="ECO:0000313" key="3">
    <source>
        <dbReference type="Proteomes" id="UP000272942"/>
    </source>
</evidence>
<dbReference type="PANTHER" id="PTHR12532:SF0">
    <property type="entry name" value="TRANSLATIONAL ACTIVATOR OF CYTOCHROME C OXIDASE 1"/>
    <property type="match status" value="1"/>
</dbReference>
<organism evidence="4">
    <name type="scientific">Echinostoma caproni</name>
    <dbReference type="NCBI Taxonomy" id="27848"/>
    <lineage>
        <taxon>Eukaryota</taxon>
        <taxon>Metazoa</taxon>
        <taxon>Spiralia</taxon>
        <taxon>Lophotrochozoa</taxon>
        <taxon>Platyhelminthes</taxon>
        <taxon>Trematoda</taxon>
        <taxon>Digenea</taxon>
        <taxon>Plagiorchiida</taxon>
        <taxon>Echinostomata</taxon>
        <taxon>Echinostomatoidea</taxon>
        <taxon>Echinostomatidae</taxon>
        <taxon>Echinostoma</taxon>
    </lineage>
</organism>
<evidence type="ECO:0000313" key="4">
    <source>
        <dbReference type="WBParaSite" id="ECPE_0001044301-mRNA-1"/>
    </source>
</evidence>
<dbReference type="OrthoDB" id="2017544at2759"/>
<dbReference type="PANTHER" id="PTHR12532">
    <property type="entry name" value="TRANSLATIONAL ACTIVATOR OF CYTOCHROME C OXIDASE 1"/>
    <property type="match status" value="1"/>
</dbReference>
<dbReference type="WBParaSite" id="ECPE_0001044301-mRNA-1">
    <property type="protein sequence ID" value="ECPE_0001044301-mRNA-1"/>
    <property type="gene ID" value="ECPE_0001044301"/>
</dbReference>
<dbReference type="AlphaFoldDB" id="A0A183ATX6"/>
<sequence length="165" mass="18373">FGQQPRTRESLQDFKTSRLLPGATLLDVKRFAGHSHWQNVKHTKEANDRAKARTLSFVKAGGGVRDPKLNEHLAAVLAEAKANSVPSSTLQRVLNAENTTDPYIIEVQAQGGLFILIESCAYPVNPERQRLSSIVKRYGLDIFKLKCEMESSQEAALISVSNNYY</sequence>
<reference evidence="2 3" key="2">
    <citation type="submission" date="2018-11" db="EMBL/GenBank/DDBJ databases">
        <authorList>
            <consortium name="Pathogen Informatics"/>
        </authorList>
    </citation>
    <scope>NUCLEOTIDE SEQUENCE [LARGE SCALE GENOMIC DNA]</scope>
    <source>
        <strain evidence="2 3">Egypt</strain>
    </source>
</reference>
<accession>A0A183ATX6</accession>
<dbReference type="InterPro" id="IPR029072">
    <property type="entry name" value="YebC-like"/>
</dbReference>
<dbReference type="EMBL" id="UZAN01049032">
    <property type="protein sequence ID" value="VDP87007.1"/>
    <property type="molecule type" value="Genomic_DNA"/>
</dbReference>